<reference evidence="3" key="1">
    <citation type="journal article" date="2019" name="Int. J. Syst. Evol. Microbiol.">
        <title>The Global Catalogue of Microorganisms (GCM) 10K type strain sequencing project: providing services to taxonomists for standard genome sequencing and annotation.</title>
        <authorList>
            <consortium name="The Broad Institute Genomics Platform"/>
            <consortium name="The Broad Institute Genome Sequencing Center for Infectious Disease"/>
            <person name="Wu L."/>
            <person name="Ma J."/>
        </authorList>
    </citation>
    <scope>NUCLEOTIDE SEQUENCE [LARGE SCALE GENOMIC DNA]</scope>
    <source>
        <strain evidence="3">JCM 10977</strain>
    </source>
</reference>
<dbReference type="PROSITE" id="PS51257">
    <property type="entry name" value="PROKAR_LIPOPROTEIN"/>
    <property type="match status" value="1"/>
</dbReference>
<feature type="signal peptide" evidence="1">
    <location>
        <begin position="1"/>
        <end position="22"/>
    </location>
</feature>
<dbReference type="Proteomes" id="UP001500542">
    <property type="component" value="Unassembled WGS sequence"/>
</dbReference>
<sequence>MRKGAALVAVVVLSGATLTACAGGANYCSELQNYGEAVKNFKDLSDPETVDKLSTEAKKLSKSSPAELKDSWKVMSQYLADVKDAGGDKARLDQLAKDSGPELVTAGEAIAKQGKDTCNVTISS</sequence>
<comment type="caution">
    <text evidence="2">The sequence shown here is derived from an EMBL/GenBank/DDBJ whole genome shotgun (WGS) entry which is preliminary data.</text>
</comment>
<accession>A0ABP4A1J4</accession>
<evidence type="ECO:0000313" key="3">
    <source>
        <dbReference type="Proteomes" id="UP001500542"/>
    </source>
</evidence>
<organism evidence="2 3">
    <name type="scientific">Kribbella koreensis</name>
    <dbReference type="NCBI Taxonomy" id="57909"/>
    <lineage>
        <taxon>Bacteria</taxon>
        <taxon>Bacillati</taxon>
        <taxon>Actinomycetota</taxon>
        <taxon>Actinomycetes</taxon>
        <taxon>Propionibacteriales</taxon>
        <taxon>Kribbellaceae</taxon>
        <taxon>Kribbella</taxon>
    </lineage>
</organism>
<feature type="chain" id="PRO_5045552326" description="Small secreted protein" evidence="1">
    <location>
        <begin position="23"/>
        <end position="124"/>
    </location>
</feature>
<evidence type="ECO:0008006" key="4">
    <source>
        <dbReference type="Google" id="ProtNLM"/>
    </source>
</evidence>
<evidence type="ECO:0000313" key="2">
    <source>
        <dbReference type="EMBL" id="GAA0930107.1"/>
    </source>
</evidence>
<keyword evidence="3" id="KW-1185">Reference proteome</keyword>
<gene>
    <name evidence="2" type="ORF">GCM10009554_12930</name>
</gene>
<keyword evidence="1" id="KW-0732">Signal</keyword>
<name>A0ABP4A1J4_9ACTN</name>
<protein>
    <recommendedName>
        <fullName evidence="4">Small secreted protein</fullName>
    </recommendedName>
</protein>
<proteinExistence type="predicted"/>
<evidence type="ECO:0000256" key="1">
    <source>
        <dbReference type="SAM" id="SignalP"/>
    </source>
</evidence>
<dbReference type="EMBL" id="BAAAHK010000003">
    <property type="protein sequence ID" value="GAA0930107.1"/>
    <property type="molecule type" value="Genomic_DNA"/>
</dbReference>